<accession>A0A7H8RA85</accession>
<dbReference type="EMBL" id="CP055903">
    <property type="protein sequence ID" value="QKX63344.1"/>
    <property type="molecule type" value="Genomic_DNA"/>
</dbReference>
<keyword evidence="3" id="KW-1185">Reference proteome</keyword>
<evidence type="ECO:0000313" key="3">
    <source>
        <dbReference type="Proteomes" id="UP000509510"/>
    </source>
</evidence>
<dbReference type="AlphaFoldDB" id="A0A7H8RA85"/>
<evidence type="ECO:0000313" key="2">
    <source>
        <dbReference type="EMBL" id="QKX63344.1"/>
    </source>
</evidence>
<dbReference type="GeneID" id="55997993"/>
<feature type="compositionally biased region" description="Polar residues" evidence="1">
    <location>
        <begin position="306"/>
        <end position="327"/>
    </location>
</feature>
<dbReference type="RefSeq" id="XP_035349518.1">
    <property type="nucleotide sequence ID" value="XM_035493625.1"/>
</dbReference>
<proteinExistence type="predicted"/>
<organism evidence="2 3">
    <name type="scientific">Talaromyces rugulosus</name>
    <name type="common">Penicillium rugulosum</name>
    <dbReference type="NCBI Taxonomy" id="121627"/>
    <lineage>
        <taxon>Eukaryota</taxon>
        <taxon>Fungi</taxon>
        <taxon>Dikarya</taxon>
        <taxon>Ascomycota</taxon>
        <taxon>Pezizomycotina</taxon>
        <taxon>Eurotiomycetes</taxon>
        <taxon>Eurotiomycetidae</taxon>
        <taxon>Eurotiales</taxon>
        <taxon>Trichocomaceae</taxon>
        <taxon>Talaromyces</taxon>
        <taxon>Talaromyces sect. Islandici</taxon>
    </lineage>
</organism>
<dbReference type="Proteomes" id="UP000509510">
    <property type="component" value="Chromosome VI"/>
</dbReference>
<feature type="region of interest" description="Disordered" evidence="1">
    <location>
        <begin position="99"/>
        <end position="146"/>
    </location>
</feature>
<sequence length="798" mass="86423">MAQPLMYGLAIEANLPNGQLSLHNYRKFLSQSNDIITIPAEASRRTLKRKPATINLHQAKIHKQPQHDFLLYSPVSSAPSSPPPLSFCQSVVTLHGDLPTPVSPSPLPSSTIRSLSRPSSVARSSASQRIESFSSRIKQSKNESTISYAHHRASSDSMLGMENSHPTINHNGASFQILNPHKSLEGSRIVPPSVRSSTQSGLAEMLQIDQEKPYLAREQSLLDGFVRPLSASESDILSRAPMKPAPPIPAEETNSDSSFVALPSIKDEPMSSRPETPQLPERAPTRTLRQKVSHFFGSAEKRGDVDSQNSGKRSSNVSTLYAGSHQPSIAARKSIDSSSDDDEECTIDEAPITPLSLEVPRYLFGEDDFLSFSEENGVGEKHGAVESEPSIPGDLRRVSSLDSETPGSKLAAAQWHDQAVEQDEQQEDTLPAACNDDGQTKNTVCTRPWRRPVYGSHSSNRHQTLHDALSQLNTNRQSGVTYEDITEFLRSQAGEVDCESQTHDGVEKPWQPETWHELETFSRPLCSRASDGELSTTAPSTRPSIRPYARQAAAFIAGDGLDNASVTSFGTAIDDVEDNETEKRAEFAMEEAIEEAAAKLPSSRKSTMRRAISHRARPLSSNPPELDIPIFLAESRSSSSLSPSCQNVQSPKADDTAAGGNNGSSANSPSAETVASATRVPAPAPTVSLSPGPQIAAGTGLNCHLGVPEDLVHGAADPGSKATLLRGSAPLTGVRGSGGKMKKATKKHQQKDKRVYTRHNFSRPVLTETIVDTSFWMLLLLSGEVKEKVLRTRRGEKS</sequence>
<feature type="compositionally biased region" description="Low complexity" evidence="1">
    <location>
        <begin position="657"/>
        <end position="668"/>
    </location>
</feature>
<name>A0A7H8RA85_TALRU</name>
<reference evidence="3" key="1">
    <citation type="submission" date="2020-06" db="EMBL/GenBank/DDBJ databases">
        <title>A chromosome-scale genome assembly of Talaromyces rugulosus W13939.</title>
        <authorList>
            <person name="Wang B."/>
            <person name="Guo L."/>
            <person name="Ye K."/>
            <person name="Wang L."/>
        </authorList>
    </citation>
    <scope>NUCLEOTIDE SEQUENCE [LARGE SCALE GENOMIC DNA]</scope>
    <source>
        <strain evidence="3">W13939</strain>
    </source>
</reference>
<feature type="region of interest" description="Disordered" evidence="1">
    <location>
        <begin position="596"/>
        <end position="625"/>
    </location>
</feature>
<feature type="compositionally biased region" description="Acidic residues" evidence="1">
    <location>
        <begin position="338"/>
        <end position="347"/>
    </location>
</feature>
<dbReference type="OrthoDB" id="4315400at2759"/>
<feature type="region of interest" description="Disordered" evidence="1">
    <location>
        <begin position="237"/>
        <end position="352"/>
    </location>
</feature>
<feature type="compositionally biased region" description="Polar residues" evidence="1">
    <location>
        <begin position="130"/>
        <end position="146"/>
    </location>
</feature>
<dbReference type="KEGG" id="trg:TRUGW13939_10514"/>
<feature type="compositionally biased region" description="Low complexity" evidence="1">
    <location>
        <begin position="108"/>
        <end position="129"/>
    </location>
</feature>
<protein>
    <submittedName>
        <fullName evidence="2">Uncharacterized protein</fullName>
    </submittedName>
</protein>
<gene>
    <name evidence="2" type="ORF">TRUGW13939_10514</name>
</gene>
<feature type="non-terminal residue" evidence="2">
    <location>
        <position position="1"/>
    </location>
</feature>
<feature type="compositionally biased region" description="Basic residues" evidence="1">
    <location>
        <begin position="606"/>
        <end position="617"/>
    </location>
</feature>
<feature type="region of interest" description="Disordered" evidence="1">
    <location>
        <begin position="638"/>
        <end position="693"/>
    </location>
</feature>
<evidence type="ECO:0000256" key="1">
    <source>
        <dbReference type="SAM" id="MobiDB-lite"/>
    </source>
</evidence>